<evidence type="ECO:0000259" key="3">
    <source>
        <dbReference type="PROSITE" id="PS51399"/>
    </source>
</evidence>
<feature type="domain" description="UBX" evidence="2">
    <location>
        <begin position="310"/>
        <end position="387"/>
    </location>
</feature>
<dbReference type="Gene3D" id="3.30.420.210">
    <property type="entry name" value="SEP domain"/>
    <property type="match status" value="1"/>
</dbReference>
<evidence type="ECO:0000259" key="2">
    <source>
        <dbReference type="PROSITE" id="PS50033"/>
    </source>
</evidence>
<dbReference type="GO" id="GO:0043161">
    <property type="term" value="P:proteasome-mediated ubiquitin-dependent protein catabolic process"/>
    <property type="evidence" value="ECO:0007669"/>
    <property type="project" value="TreeGrafter"/>
</dbReference>
<feature type="domain" description="SEP" evidence="3">
    <location>
        <begin position="197"/>
        <end position="261"/>
    </location>
</feature>
<dbReference type="PANTHER" id="PTHR23333:SF20">
    <property type="entry name" value="NSFL1 COFACTOR P47"/>
    <property type="match status" value="1"/>
</dbReference>
<feature type="region of interest" description="Disordered" evidence="1">
    <location>
        <begin position="42"/>
        <end position="144"/>
    </location>
</feature>
<dbReference type="SUPFAM" id="SSF46934">
    <property type="entry name" value="UBA-like"/>
    <property type="match status" value="1"/>
</dbReference>
<evidence type="ECO:0000256" key="1">
    <source>
        <dbReference type="SAM" id="MobiDB-lite"/>
    </source>
</evidence>
<dbReference type="CDD" id="cd01770">
    <property type="entry name" value="UBX_UBXN2"/>
    <property type="match status" value="1"/>
</dbReference>
<dbReference type="GO" id="GO:0005634">
    <property type="term" value="C:nucleus"/>
    <property type="evidence" value="ECO:0007669"/>
    <property type="project" value="TreeGrafter"/>
</dbReference>
<proteinExistence type="predicted"/>
<dbReference type="Gene3D" id="1.10.8.10">
    <property type="entry name" value="DNA helicase RuvA subunit, C-terminal domain"/>
    <property type="match status" value="1"/>
</dbReference>
<dbReference type="InterPro" id="IPR001012">
    <property type="entry name" value="UBX_dom"/>
</dbReference>
<dbReference type="GO" id="GO:0043130">
    <property type="term" value="F:ubiquitin binding"/>
    <property type="evidence" value="ECO:0007669"/>
    <property type="project" value="TreeGrafter"/>
</dbReference>
<evidence type="ECO:0000313" key="5">
    <source>
        <dbReference type="Proteomes" id="UP001300502"/>
    </source>
</evidence>
<dbReference type="InterPro" id="IPR012989">
    <property type="entry name" value="SEP_domain"/>
</dbReference>
<reference evidence="4 5" key="1">
    <citation type="submission" date="2022-07" db="EMBL/GenBank/DDBJ databases">
        <title>Genome-wide signatures of adaptation to extreme environments.</title>
        <authorList>
            <person name="Cho C.H."/>
            <person name="Yoon H.S."/>
        </authorList>
    </citation>
    <scope>NUCLEOTIDE SEQUENCE [LARGE SCALE GENOMIC DNA]</scope>
    <source>
        <strain evidence="4 5">108.79 E11</strain>
    </source>
</reference>
<dbReference type="PANTHER" id="PTHR23333">
    <property type="entry name" value="UBX DOMAIN CONTAINING PROTEIN"/>
    <property type="match status" value="1"/>
</dbReference>
<comment type="caution">
    <text evidence="4">The sequence shown here is derived from an EMBL/GenBank/DDBJ whole genome shotgun (WGS) entry which is preliminary data.</text>
</comment>
<feature type="compositionally biased region" description="Polar residues" evidence="1">
    <location>
        <begin position="279"/>
        <end position="289"/>
    </location>
</feature>
<dbReference type="GO" id="GO:0031468">
    <property type="term" value="P:nuclear membrane reassembly"/>
    <property type="evidence" value="ECO:0007669"/>
    <property type="project" value="TreeGrafter"/>
</dbReference>
<dbReference type="SMART" id="SM00166">
    <property type="entry name" value="UBX"/>
    <property type="match status" value="1"/>
</dbReference>
<dbReference type="PROSITE" id="PS51399">
    <property type="entry name" value="SEP"/>
    <property type="match status" value="1"/>
</dbReference>
<feature type="compositionally biased region" description="Basic and acidic residues" evidence="1">
    <location>
        <begin position="130"/>
        <end position="144"/>
    </location>
</feature>
<feature type="region of interest" description="Disordered" evidence="1">
    <location>
        <begin position="256"/>
        <end position="314"/>
    </location>
</feature>
<dbReference type="SUPFAM" id="SSF102848">
    <property type="entry name" value="NSFL1 (p97 ATPase) cofactor p47, SEP domain"/>
    <property type="match status" value="1"/>
</dbReference>
<dbReference type="SUPFAM" id="SSF54236">
    <property type="entry name" value="Ubiquitin-like"/>
    <property type="match status" value="1"/>
</dbReference>
<dbReference type="GO" id="GO:0005829">
    <property type="term" value="C:cytosol"/>
    <property type="evidence" value="ECO:0007669"/>
    <property type="project" value="TreeGrafter"/>
</dbReference>
<dbReference type="GO" id="GO:0007030">
    <property type="term" value="P:Golgi organization"/>
    <property type="evidence" value="ECO:0007669"/>
    <property type="project" value="TreeGrafter"/>
</dbReference>
<dbReference type="Pfam" id="PF08059">
    <property type="entry name" value="SEP"/>
    <property type="match status" value="1"/>
</dbReference>
<feature type="compositionally biased region" description="Polar residues" evidence="1">
    <location>
        <begin position="48"/>
        <end position="71"/>
    </location>
</feature>
<evidence type="ECO:0000313" key="4">
    <source>
        <dbReference type="EMBL" id="KAK4522687.1"/>
    </source>
</evidence>
<dbReference type="InterPro" id="IPR009060">
    <property type="entry name" value="UBA-like_sf"/>
</dbReference>
<dbReference type="Pfam" id="PF14555">
    <property type="entry name" value="UBA_4"/>
    <property type="match status" value="1"/>
</dbReference>
<dbReference type="SMART" id="SM00553">
    <property type="entry name" value="SEP"/>
    <property type="match status" value="1"/>
</dbReference>
<sequence>MSEDAKVAQIASLTGLSAEQAKFFLDSCGGDEEAAINTYLETQAEEAVSNSGDEPDSEANQAGEESSTPQRESVAKERQIMSDKQSSSKPPKKGGVATLRDLLPEEPSPEEESGKNYYAGGERSGQMIQDPRRPPRNDGDNELTRKIFQKAMQYSERPEEEVEDFSNRQRFTGAGYRLGDGTEESTSSEPVVVGRKNVVKTLTFYKNGFQVDEGPLREYSDPANQQFLREVESGYVPREMEEPGIGHVSINLVDKKDEEYVPPKPKLQPFTGRGYRLTEGTQDSNLTAASSSSSDSGSRETERVPVQADPTKPTTSIQIRLHDGTRLVARFNEDQTLGDVRRFVSSARPLPPNTNFELSLQFPRQVLSEDSKTISELGLKGSVIVQTLK</sequence>
<dbReference type="EMBL" id="JANCYU010000007">
    <property type="protein sequence ID" value="KAK4522687.1"/>
    <property type="molecule type" value="Genomic_DNA"/>
</dbReference>
<dbReference type="InterPro" id="IPR029071">
    <property type="entry name" value="Ubiquitin-like_domsf"/>
</dbReference>
<protein>
    <recommendedName>
        <fullName evidence="6">UBX domain-containing protein 1</fullName>
    </recommendedName>
</protein>
<dbReference type="Pfam" id="PF00789">
    <property type="entry name" value="UBX"/>
    <property type="match status" value="1"/>
</dbReference>
<dbReference type="Proteomes" id="UP001300502">
    <property type="component" value="Unassembled WGS sequence"/>
</dbReference>
<gene>
    <name evidence="4" type="ORF">GAYE_PCTG14G0577</name>
</gene>
<dbReference type="AlphaFoldDB" id="A0AAV9I7G9"/>
<name>A0AAV9I7G9_9RHOD</name>
<dbReference type="GO" id="GO:0000045">
    <property type="term" value="P:autophagosome assembly"/>
    <property type="evidence" value="ECO:0007669"/>
    <property type="project" value="TreeGrafter"/>
</dbReference>
<dbReference type="PROSITE" id="PS50033">
    <property type="entry name" value="UBX"/>
    <property type="match status" value="1"/>
</dbReference>
<dbReference type="CDD" id="cd14348">
    <property type="entry name" value="UBA_p47"/>
    <property type="match status" value="1"/>
</dbReference>
<evidence type="ECO:0008006" key="6">
    <source>
        <dbReference type="Google" id="ProtNLM"/>
    </source>
</evidence>
<dbReference type="Gene3D" id="3.10.20.90">
    <property type="entry name" value="Phosphatidylinositol 3-kinase Catalytic Subunit, Chain A, domain 1"/>
    <property type="match status" value="1"/>
</dbReference>
<accession>A0AAV9I7G9</accession>
<dbReference type="InterPro" id="IPR036241">
    <property type="entry name" value="NSFL1C_SEP_dom_sf"/>
</dbReference>
<dbReference type="FunFam" id="3.30.420.210:FF:000002">
    <property type="entry name" value="UBX domain-containing protein 1"/>
    <property type="match status" value="1"/>
</dbReference>
<dbReference type="GO" id="GO:0061025">
    <property type="term" value="P:membrane fusion"/>
    <property type="evidence" value="ECO:0007669"/>
    <property type="project" value="TreeGrafter"/>
</dbReference>
<keyword evidence="5" id="KW-1185">Reference proteome</keyword>
<organism evidence="4 5">
    <name type="scientific">Galdieria yellowstonensis</name>
    <dbReference type="NCBI Taxonomy" id="3028027"/>
    <lineage>
        <taxon>Eukaryota</taxon>
        <taxon>Rhodophyta</taxon>
        <taxon>Bangiophyceae</taxon>
        <taxon>Galdieriales</taxon>
        <taxon>Galdieriaceae</taxon>
        <taxon>Galdieria</taxon>
    </lineage>
</organism>